<keyword evidence="3 7" id="KW-0418">Kinase</keyword>
<dbReference type="InterPro" id="IPR003594">
    <property type="entry name" value="HATPase_dom"/>
</dbReference>
<dbReference type="PRINTS" id="PR00344">
    <property type="entry name" value="BCTRLSENSOR"/>
</dbReference>
<dbReference type="InterPro" id="IPR005467">
    <property type="entry name" value="His_kinase_dom"/>
</dbReference>
<keyword evidence="1" id="KW-0808">Transferase</keyword>
<accession>A0A645GL72</accession>
<protein>
    <submittedName>
        <fullName evidence="7">Sensor kinase CckA</fullName>
    </submittedName>
</protein>
<dbReference type="Gene3D" id="3.30.565.10">
    <property type="entry name" value="Histidine kinase-like ATPase, C-terminal domain"/>
    <property type="match status" value="1"/>
</dbReference>
<dbReference type="SUPFAM" id="SSF55874">
    <property type="entry name" value="ATPase domain of HSP90 chaperone/DNA topoisomerase II/histidine kinase"/>
    <property type="match status" value="1"/>
</dbReference>
<dbReference type="PROSITE" id="PS50109">
    <property type="entry name" value="HIS_KIN"/>
    <property type="match status" value="1"/>
</dbReference>
<dbReference type="EMBL" id="VSSQ01073335">
    <property type="protein sequence ID" value="MPN24473.1"/>
    <property type="molecule type" value="Genomic_DNA"/>
</dbReference>
<dbReference type="InterPro" id="IPR036890">
    <property type="entry name" value="HATPase_C_sf"/>
</dbReference>
<dbReference type="GO" id="GO:0000160">
    <property type="term" value="P:phosphorelay signal transduction system"/>
    <property type="evidence" value="ECO:0007669"/>
    <property type="project" value="UniProtKB-KW"/>
</dbReference>
<evidence type="ECO:0000259" key="6">
    <source>
        <dbReference type="PROSITE" id="PS50109"/>
    </source>
</evidence>
<sequence length="150" mass="16918">MISEQFKHLGIKMNIQLGEQIPQLVGNTYQFEQVIINLLSNAKDAILEKKSADEKYTDFNIDIDTFANEDNLIIEVKDNGMGIREEDINNILLPFFSTKEEGKGTGLGLSICYQIIKDMGGNIDISSIRSKQTIIKLIFDLNKINYGATR</sequence>
<reference evidence="7" key="1">
    <citation type="submission" date="2019-08" db="EMBL/GenBank/DDBJ databases">
        <authorList>
            <person name="Kucharzyk K."/>
            <person name="Murdoch R.W."/>
            <person name="Higgins S."/>
            <person name="Loffler F."/>
        </authorList>
    </citation>
    <scope>NUCLEOTIDE SEQUENCE</scope>
</reference>
<comment type="caution">
    <text evidence="7">The sequence shown here is derived from an EMBL/GenBank/DDBJ whole genome shotgun (WGS) entry which is preliminary data.</text>
</comment>
<evidence type="ECO:0000256" key="3">
    <source>
        <dbReference type="ARBA" id="ARBA00022777"/>
    </source>
</evidence>
<dbReference type="AlphaFoldDB" id="A0A645GL72"/>
<dbReference type="PANTHER" id="PTHR43065">
    <property type="entry name" value="SENSOR HISTIDINE KINASE"/>
    <property type="match status" value="1"/>
</dbReference>
<gene>
    <name evidence="7" type="primary">cckA_6</name>
    <name evidence="7" type="ORF">SDC9_171872</name>
</gene>
<evidence type="ECO:0000256" key="4">
    <source>
        <dbReference type="ARBA" id="ARBA00022840"/>
    </source>
</evidence>
<dbReference type="Pfam" id="PF02518">
    <property type="entry name" value="HATPase_c"/>
    <property type="match status" value="1"/>
</dbReference>
<proteinExistence type="predicted"/>
<feature type="domain" description="Histidine kinase" evidence="6">
    <location>
        <begin position="1"/>
        <end position="143"/>
    </location>
</feature>
<evidence type="ECO:0000256" key="5">
    <source>
        <dbReference type="ARBA" id="ARBA00023012"/>
    </source>
</evidence>
<name>A0A645GL72_9ZZZZ</name>
<organism evidence="7">
    <name type="scientific">bioreactor metagenome</name>
    <dbReference type="NCBI Taxonomy" id="1076179"/>
    <lineage>
        <taxon>unclassified sequences</taxon>
        <taxon>metagenomes</taxon>
        <taxon>ecological metagenomes</taxon>
    </lineage>
</organism>
<keyword evidence="5" id="KW-0902">Two-component regulatory system</keyword>
<evidence type="ECO:0000256" key="1">
    <source>
        <dbReference type="ARBA" id="ARBA00022679"/>
    </source>
</evidence>
<dbReference type="GO" id="GO:0005524">
    <property type="term" value="F:ATP binding"/>
    <property type="evidence" value="ECO:0007669"/>
    <property type="project" value="UniProtKB-KW"/>
</dbReference>
<keyword evidence="2" id="KW-0547">Nucleotide-binding</keyword>
<dbReference type="SMART" id="SM00387">
    <property type="entry name" value="HATPase_c"/>
    <property type="match status" value="1"/>
</dbReference>
<keyword evidence="4" id="KW-0067">ATP-binding</keyword>
<dbReference type="PANTHER" id="PTHR43065:SF46">
    <property type="entry name" value="C4-DICARBOXYLATE TRANSPORT SENSOR PROTEIN DCTB"/>
    <property type="match status" value="1"/>
</dbReference>
<dbReference type="InterPro" id="IPR004358">
    <property type="entry name" value="Sig_transdc_His_kin-like_C"/>
</dbReference>
<evidence type="ECO:0000256" key="2">
    <source>
        <dbReference type="ARBA" id="ARBA00022741"/>
    </source>
</evidence>
<dbReference type="GO" id="GO:0016301">
    <property type="term" value="F:kinase activity"/>
    <property type="evidence" value="ECO:0007669"/>
    <property type="project" value="UniProtKB-KW"/>
</dbReference>
<evidence type="ECO:0000313" key="7">
    <source>
        <dbReference type="EMBL" id="MPN24473.1"/>
    </source>
</evidence>